<dbReference type="PANTHER" id="PTHR19871:SF14">
    <property type="entry name" value="DUF4062 DOMAIN-CONTAINING PROTEIN"/>
    <property type="match status" value="1"/>
</dbReference>
<dbReference type="Proteomes" id="UP000242188">
    <property type="component" value="Unassembled WGS sequence"/>
</dbReference>
<dbReference type="STRING" id="6573.A0A210QJ82"/>
<dbReference type="Gene3D" id="3.40.50.300">
    <property type="entry name" value="P-loop containing nucleotide triphosphate hydrolases"/>
    <property type="match status" value="1"/>
</dbReference>
<dbReference type="InterPro" id="IPR001680">
    <property type="entry name" value="WD40_rpt"/>
</dbReference>
<dbReference type="InterPro" id="IPR003593">
    <property type="entry name" value="AAA+_ATPase"/>
</dbReference>
<dbReference type="InterPro" id="IPR027417">
    <property type="entry name" value="P-loop_NTPase"/>
</dbReference>
<name>A0A210QJ82_MIZYE</name>
<evidence type="ECO:0000256" key="3">
    <source>
        <dbReference type="SAM" id="MobiDB-lite"/>
    </source>
</evidence>
<reference evidence="5 6" key="1">
    <citation type="journal article" date="2017" name="Nat. Ecol. Evol.">
        <title>Scallop genome provides insights into evolution of bilaterian karyotype and development.</title>
        <authorList>
            <person name="Wang S."/>
            <person name="Zhang J."/>
            <person name="Jiao W."/>
            <person name="Li J."/>
            <person name="Xun X."/>
            <person name="Sun Y."/>
            <person name="Guo X."/>
            <person name="Huan P."/>
            <person name="Dong B."/>
            <person name="Zhang L."/>
            <person name="Hu X."/>
            <person name="Sun X."/>
            <person name="Wang J."/>
            <person name="Zhao C."/>
            <person name="Wang Y."/>
            <person name="Wang D."/>
            <person name="Huang X."/>
            <person name="Wang R."/>
            <person name="Lv J."/>
            <person name="Li Y."/>
            <person name="Zhang Z."/>
            <person name="Liu B."/>
            <person name="Lu W."/>
            <person name="Hui Y."/>
            <person name="Liang J."/>
            <person name="Zhou Z."/>
            <person name="Hou R."/>
            <person name="Li X."/>
            <person name="Liu Y."/>
            <person name="Li H."/>
            <person name="Ning X."/>
            <person name="Lin Y."/>
            <person name="Zhao L."/>
            <person name="Xing Q."/>
            <person name="Dou J."/>
            <person name="Li Y."/>
            <person name="Mao J."/>
            <person name="Guo H."/>
            <person name="Dou H."/>
            <person name="Li T."/>
            <person name="Mu C."/>
            <person name="Jiang W."/>
            <person name="Fu Q."/>
            <person name="Fu X."/>
            <person name="Miao Y."/>
            <person name="Liu J."/>
            <person name="Yu Q."/>
            <person name="Li R."/>
            <person name="Liao H."/>
            <person name="Li X."/>
            <person name="Kong Y."/>
            <person name="Jiang Z."/>
            <person name="Chourrout D."/>
            <person name="Li R."/>
            <person name="Bao Z."/>
        </authorList>
    </citation>
    <scope>NUCLEOTIDE SEQUENCE [LARGE SCALE GENOMIC DNA]</scope>
    <source>
        <strain evidence="5 6">PY_sf001</strain>
    </source>
</reference>
<dbReference type="SUPFAM" id="SSF50998">
    <property type="entry name" value="Quinoprotein alcohol dehydrogenase-like"/>
    <property type="match status" value="1"/>
</dbReference>
<accession>A0A210QJ82</accession>
<dbReference type="PANTHER" id="PTHR19871">
    <property type="entry name" value="BETA TRANSDUCIN-RELATED PROTEIN"/>
    <property type="match status" value="1"/>
</dbReference>
<sequence length="1749" mass="198409">MSALTDPNALEILSGMFPQGRVPNIPARVVRVFLAASGPDTIAERNVIIQRVYPELREYCRNRHGVEFQMIDLDWGIPPSNLNIDNTLPDFKLRELQRCQRSSAGPNFVALIGQKYGDRLLHSSIPAEEFDTLRMSLHNHKGRETRNAPILDTWYARDDNSIAPVYVLRPIGDIIPEYKEDGDRHSEGVSKWFEVKTEMRRLFRKAADYCYLEGQITKETKDKYSMSELDSHIHQGIEESDNPLNKCTLILRNIVDLKNYLDDPKAKTFAEVVYNEKYEQFELETESTQMLTKMKEDAASMVSPNVLSYDVLWRYDDVISPELHKDYLDQLYSEFSILMKELVDRSVPTTVYDFQSDIVEETMYHWLRCQDIARTFCGREEEYGLLTEYLLGTFNQPVAVFGPPGSSKTSLLSKVAMETQEIVPGEVISVIRYVGFTPRSADLKQLLSGICTQILASLKRDTSEVPHDFKDLQKFFLALVKTIPSHVTLVLFLDSVDNILPDYSAHFMSWMPNLLNRNVKIVVSTHPEKNQILSAMKQEIIRNDKALVEMKPLSIEDAERMLVFFLGQYGRRITATQMEVFKTAMNNCSLPMYVSLCAEHAKMLRSSDDISLKTLPTSIHEAIHLLLNGLEISYGVHFVSKAMAYLVASVTGLSDCEVEDLLSLDEDVMSSLYTDHHPFLRRLPSLKWLRLKDDIRRFLIVREVDGVTACCFRQEEFNTVIKEKYLSSKETAKQVHSMIADYFLGTWHGKPKPIVPLTSTGDQKLTKDFGKEANRYVPTQPLTFFYGNSTVRFNRRKYDQVPRHLYLADRLKELNQLVLFNYEWMYNKIKALSLQHIMADFALNPGVEATLVEEALRVAGSVIERDINNLSPEITGHLLPYYSKMANIRALLCQCDTDGLKHCALIPNFPYLQVPGSSLICTLDTSITGEFFQLFQDDRILLIKQRDSSHIHVYDMAVGEKKKSIFTSNGALHTTPDGRYFVIVDHVTEKAIKIHNSSTGDFVGQLIVLNHITLKPKEKYKMGDISITNDRICLVVTTDSSYLCIADIESCHFLQIISLDGRSDLCRITPNGKFVFCNSNEFLLGYDLYSLEHTCTFSLGSRPNSMTFSKDGFRGYLSSVFETKLLVMHLHRGTVEMAYKTVLEEEMPDDTIMQLKISPNDDTVLIRGLNTILVYSRFNEKVIARFSRPKDIPKEFKLPKSHFIDLFFTAAEYTRDGKFVIGTIFRNIYLWQISTGNQVTSIQAPVGIITELLVSTKRSQIVTHIQGASNIQLWNIDEAVNQVNMLDRLTGPITAVRVTGDSSIAYVMCKSSDEIGVIDMRNGSMLDLLTHDSPVSDFAITPTGSYVLVSTLSKKLNMATKLWDMTERRIIKEFGNTTGYCISANNDAYMMFVAQEQHNFKAPFSITLFRFVGDTFHEYTHPLALKYILGKPFLTNDDKYLVVLTAQDYVQLTASYDTPIICTFAMEEDMRVSYFTPESFQGTANVSKIVDVKPCPKNPYTIAIMYESNRSLDINENATTNGFPKMSHGLLILDICSGSMIAMCDPFMTNSVSIETGLVYSNDFQFCLDVNSSYFDISQCCYRGKLPNPGVRPSLTALNDSVVVYYNECVLYVVRVSDGKQIAKCNVHAKVCHLHLCKNDRTFIVGCSDGTIASYVLIDPDHEVPTDVIQTLRSRQIDLTDDVDGRLSRSWDKIESGGHSPQSRPTSGMIGAGPKDKILLKRVKPVPKVRPNSDTFMYLNSNSKSCSIM</sequence>
<dbReference type="Pfam" id="PF25469">
    <property type="entry name" value="WHD_NWD1"/>
    <property type="match status" value="1"/>
</dbReference>
<proteinExistence type="predicted"/>
<evidence type="ECO:0000259" key="4">
    <source>
        <dbReference type="SMART" id="SM00382"/>
    </source>
</evidence>
<dbReference type="SMART" id="SM00382">
    <property type="entry name" value="AAA"/>
    <property type="match status" value="1"/>
</dbReference>
<gene>
    <name evidence="5" type="ORF">KP79_PYT08767</name>
</gene>
<dbReference type="OrthoDB" id="2325716at2759"/>
<dbReference type="SMART" id="SM00320">
    <property type="entry name" value="WD40"/>
    <property type="match status" value="2"/>
</dbReference>
<dbReference type="SUPFAM" id="SSF52540">
    <property type="entry name" value="P-loop containing nucleoside triphosphate hydrolases"/>
    <property type="match status" value="1"/>
</dbReference>
<keyword evidence="2" id="KW-0677">Repeat</keyword>
<protein>
    <recommendedName>
        <fullName evidence="4">AAA+ ATPase domain-containing protein</fullName>
    </recommendedName>
</protein>
<dbReference type="Gene3D" id="1.25.40.370">
    <property type="match status" value="1"/>
</dbReference>
<comment type="caution">
    <text evidence="5">The sequence shown here is derived from an EMBL/GenBank/DDBJ whole genome shotgun (WGS) entry which is preliminary data.</text>
</comment>
<organism evidence="5 6">
    <name type="scientific">Mizuhopecten yessoensis</name>
    <name type="common">Japanese scallop</name>
    <name type="synonym">Patinopecten yessoensis</name>
    <dbReference type="NCBI Taxonomy" id="6573"/>
    <lineage>
        <taxon>Eukaryota</taxon>
        <taxon>Metazoa</taxon>
        <taxon>Spiralia</taxon>
        <taxon>Lophotrochozoa</taxon>
        <taxon>Mollusca</taxon>
        <taxon>Bivalvia</taxon>
        <taxon>Autobranchia</taxon>
        <taxon>Pteriomorphia</taxon>
        <taxon>Pectinida</taxon>
        <taxon>Pectinoidea</taxon>
        <taxon>Pectinidae</taxon>
        <taxon>Mizuhopecten</taxon>
    </lineage>
</organism>
<dbReference type="InterPro" id="IPR011047">
    <property type="entry name" value="Quinoprotein_ADH-like_sf"/>
</dbReference>
<evidence type="ECO:0000313" key="6">
    <source>
        <dbReference type="Proteomes" id="UP000242188"/>
    </source>
</evidence>
<evidence type="ECO:0000256" key="1">
    <source>
        <dbReference type="ARBA" id="ARBA00022574"/>
    </source>
</evidence>
<dbReference type="EMBL" id="NEDP02003363">
    <property type="protein sequence ID" value="OWF48845.1"/>
    <property type="molecule type" value="Genomic_DNA"/>
</dbReference>
<evidence type="ECO:0000313" key="5">
    <source>
        <dbReference type="EMBL" id="OWF48845.1"/>
    </source>
</evidence>
<feature type="domain" description="AAA+ ATPase" evidence="4">
    <location>
        <begin position="394"/>
        <end position="547"/>
    </location>
</feature>
<feature type="region of interest" description="Disordered" evidence="3">
    <location>
        <begin position="1690"/>
        <end position="1713"/>
    </location>
</feature>
<dbReference type="InterPro" id="IPR052752">
    <property type="entry name" value="NACHT-WD_repeat"/>
</dbReference>
<keyword evidence="6" id="KW-1185">Reference proteome</keyword>
<keyword evidence="1" id="KW-0853">WD repeat</keyword>
<dbReference type="Gene3D" id="2.130.10.10">
    <property type="entry name" value="YVTN repeat-like/Quinoprotein amine dehydrogenase"/>
    <property type="match status" value="2"/>
</dbReference>
<dbReference type="InterPro" id="IPR015943">
    <property type="entry name" value="WD40/YVTN_repeat-like_dom_sf"/>
</dbReference>
<evidence type="ECO:0000256" key="2">
    <source>
        <dbReference type="ARBA" id="ARBA00022737"/>
    </source>
</evidence>
<dbReference type="InterPro" id="IPR057588">
    <property type="entry name" value="NWD1/2-like_WH"/>
</dbReference>